<feature type="signal peptide" evidence="1">
    <location>
        <begin position="1"/>
        <end position="21"/>
    </location>
</feature>
<protein>
    <submittedName>
        <fullName evidence="2">Uncharacterized protein</fullName>
    </submittedName>
</protein>
<evidence type="ECO:0000313" key="3">
    <source>
        <dbReference type="Proteomes" id="UP000235392"/>
    </source>
</evidence>
<evidence type="ECO:0000256" key="1">
    <source>
        <dbReference type="SAM" id="SignalP"/>
    </source>
</evidence>
<evidence type="ECO:0000313" key="2">
    <source>
        <dbReference type="EMBL" id="PLW29733.1"/>
    </source>
</evidence>
<keyword evidence="1" id="KW-0732">Signal</keyword>
<dbReference type="Proteomes" id="UP000235392">
    <property type="component" value="Unassembled WGS sequence"/>
</dbReference>
<dbReference type="EMBL" id="PGCI01000321">
    <property type="protein sequence ID" value="PLW29733.1"/>
    <property type="molecule type" value="Genomic_DNA"/>
</dbReference>
<name>A0A2N5TW58_9BASI</name>
<reference evidence="2 3" key="1">
    <citation type="submission" date="2017-11" db="EMBL/GenBank/DDBJ databases">
        <title>De novo assembly and phasing of dikaryotic genomes from two isolates of Puccinia coronata f. sp. avenae, the causal agent of oat crown rust.</title>
        <authorList>
            <person name="Miller M.E."/>
            <person name="Zhang Y."/>
            <person name="Omidvar V."/>
            <person name="Sperschneider J."/>
            <person name="Schwessinger B."/>
            <person name="Raley C."/>
            <person name="Palmer J.M."/>
            <person name="Garnica D."/>
            <person name="Upadhyaya N."/>
            <person name="Rathjen J."/>
            <person name="Taylor J.M."/>
            <person name="Park R.F."/>
            <person name="Dodds P.N."/>
            <person name="Hirsch C.D."/>
            <person name="Kianian S.F."/>
            <person name="Figueroa M."/>
        </authorList>
    </citation>
    <scope>NUCLEOTIDE SEQUENCE [LARGE SCALE GENOMIC DNA]</scope>
    <source>
        <strain evidence="2">12SD80</strain>
    </source>
</reference>
<proteinExistence type="predicted"/>
<comment type="caution">
    <text evidence="2">The sequence shown here is derived from an EMBL/GenBank/DDBJ whole genome shotgun (WGS) entry which is preliminary data.</text>
</comment>
<accession>A0A2N5TW58</accession>
<gene>
    <name evidence="2" type="ORF">PCASD_15591</name>
</gene>
<organism evidence="2 3">
    <name type="scientific">Puccinia coronata f. sp. avenae</name>
    <dbReference type="NCBI Taxonomy" id="200324"/>
    <lineage>
        <taxon>Eukaryota</taxon>
        <taxon>Fungi</taxon>
        <taxon>Dikarya</taxon>
        <taxon>Basidiomycota</taxon>
        <taxon>Pucciniomycotina</taxon>
        <taxon>Pucciniomycetes</taxon>
        <taxon>Pucciniales</taxon>
        <taxon>Pucciniaceae</taxon>
        <taxon>Puccinia</taxon>
    </lineage>
</organism>
<feature type="chain" id="PRO_5014840375" evidence="1">
    <location>
        <begin position="22"/>
        <end position="156"/>
    </location>
</feature>
<dbReference type="AlphaFoldDB" id="A0A2N5TW58"/>
<sequence>MKLNLAVTMTILFLFSAQTQSQAPPKPEPGITYILEDEWTLDRFPDELLVEHNWRSKAYIPGDKDAEYLKFEPEDTSYHLLVRESKKKPGYCNIYNGSLAAQGYLLQKAIEPNPWLRKTIRPFTTHRIPVQAFTVFHLQGLKESSDTFSARIVALD</sequence>